<evidence type="ECO:0000313" key="1">
    <source>
        <dbReference type="EMBL" id="NMD85214.1"/>
    </source>
</evidence>
<sequence>MRGGEVFLYPECPCDCEPKVLGSKVLNGSSENEEDRCWDLTPYQDNEVGTPGFHWRLIEVGEDGSCSGVNYGGGNIDECGKLVGLQDEFCSSYSYDGYMELQQGCPDEEGNIKWPCPDGE</sequence>
<dbReference type="EMBL" id="JABAEW010000002">
    <property type="protein sequence ID" value="NMD85214.1"/>
    <property type="molecule type" value="Genomic_DNA"/>
</dbReference>
<proteinExistence type="predicted"/>
<accession>A0A848AMR0</accession>
<gene>
    <name evidence="1" type="ORF">HF882_01300</name>
</gene>
<dbReference type="Proteomes" id="UP000576225">
    <property type="component" value="Unassembled WGS sequence"/>
</dbReference>
<reference evidence="1 2" key="1">
    <citation type="submission" date="2020-04" db="EMBL/GenBank/DDBJ databases">
        <authorList>
            <person name="Hitch T.C.A."/>
            <person name="Wylensek D."/>
            <person name="Clavel T."/>
        </authorList>
    </citation>
    <scope>NUCLEOTIDE SEQUENCE [LARGE SCALE GENOMIC DNA]</scope>
    <source>
        <strain evidence="1 2">COR2-253-APC-1A</strain>
    </source>
</reference>
<dbReference type="AlphaFoldDB" id="A0A848AMR0"/>
<comment type="caution">
    <text evidence="1">The sequence shown here is derived from an EMBL/GenBank/DDBJ whole genome shotgun (WGS) entry which is preliminary data.</text>
</comment>
<dbReference type="RefSeq" id="WP_168961285.1">
    <property type="nucleotide sequence ID" value="NZ_JABAEW010000002.1"/>
</dbReference>
<organism evidence="1 2">
    <name type="scientific">Victivallis vadensis</name>
    <dbReference type="NCBI Taxonomy" id="172901"/>
    <lineage>
        <taxon>Bacteria</taxon>
        <taxon>Pseudomonadati</taxon>
        <taxon>Lentisphaerota</taxon>
        <taxon>Lentisphaeria</taxon>
        <taxon>Victivallales</taxon>
        <taxon>Victivallaceae</taxon>
        <taxon>Victivallis</taxon>
    </lineage>
</organism>
<name>A0A848AMR0_9BACT</name>
<evidence type="ECO:0000313" key="2">
    <source>
        <dbReference type="Proteomes" id="UP000576225"/>
    </source>
</evidence>
<protein>
    <submittedName>
        <fullName evidence="1">Uncharacterized protein</fullName>
    </submittedName>
</protein>